<dbReference type="PANTHER" id="PTHR47149">
    <property type="entry name" value="F-BOX PROTEIN RMF"/>
    <property type="match status" value="1"/>
</dbReference>
<dbReference type="EMBL" id="JAUIZM010000011">
    <property type="protein sequence ID" value="KAK1355337.1"/>
    <property type="molecule type" value="Genomic_DNA"/>
</dbReference>
<sequence length="150" mass="16887">MRNFCWALGSSVVSNVKNGIWIADLHLVQCSFDDGCDGTMQIVEARHMDLLTNEEYQNGSGEYEQISFHEIKKHAISGCFFGFQHMSDAIISEFFGPESWAEELLMPKAMDLHAVALKTELKENEGLFIRCYVMRAGADGELVSIRISQC</sequence>
<keyword evidence="2" id="KW-1185">Reference proteome</keyword>
<dbReference type="AlphaFoldDB" id="A0AAD8M0S8"/>
<protein>
    <submittedName>
        <fullName evidence="1">Uncharacterized protein</fullName>
    </submittedName>
</protein>
<evidence type="ECO:0000313" key="2">
    <source>
        <dbReference type="Proteomes" id="UP001237642"/>
    </source>
</evidence>
<dbReference type="GO" id="GO:0005634">
    <property type="term" value="C:nucleus"/>
    <property type="evidence" value="ECO:0007669"/>
    <property type="project" value="TreeGrafter"/>
</dbReference>
<organism evidence="1 2">
    <name type="scientific">Heracleum sosnowskyi</name>
    <dbReference type="NCBI Taxonomy" id="360622"/>
    <lineage>
        <taxon>Eukaryota</taxon>
        <taxon>Viridiplantae</taxon>
        <taxon>Streptophyta</taxon>
        <taxon>Embryophyta</taxon>
        <taxon>Tracheophyta</taxon>
        <taxon>Spermatophyta</taxon>
        <taxon>Magnoliopsida</taxon>
        <taxon>eudicotyledons</taxon>
        <taxon>Gunneridae</taxon>
        <taxon>Pentapetalae</taxon>
        <taxon>asterids</taxon>
        <taxon>campanulids</taxon>
        <taxon>Apiales</taxon>
        <taxon>Apiaceae</taxon>
        <taxon>Apioideae</taxon>
        <taxon>apioid superclade</taxon>
        <taxon>Tordylieae</taxon>
        <taxon>Tordyliinae</taxon>
        <taxon>Heracleum</taxon>
    </lineage>
</organism>
<reference evidence="1" key="2">
    <citation type="submission" date="2023-05" db="EMBL/GenBank/DDBJ databases">
        <authorList>
            <person name="Schelkunov M.I."/>
        </authorList>
    </citation>
    <scope>NUCLEOTIDE SEQUENCE</scope>
    <source>
        <strain evidence="1">Hsosn_3</strain>
        <tissue evidence="1">Leaf</tissue>
    </source>
</reference>
<gene>
    <name evidence="1" type="ORF">POM88_048593</name>
</gene>
<accession>A0AAD8M0S8</accession>
<name>A0AAD8M0S8_9APIA</name>
<proteinExistence type="predicted"/>
<reference evidence="1" key="1">
    <citation type="submission" date="2023-02" db="EMBL/GenBank/DDBJ databases">
        <title>Genome of toxic invasive species Heracleum sosnowskyi carries increased number of genes despite the absence of recent whole-genome duplications.</title>
        <authorList>
            <person name="Schelkunov M."/>
            <person name="Shtratnikova V."/>
            <person name="Makarenko M."/>
            <person name="Klepikova A."/>
            <person name="Omelchenko D."/>
            <person name="Novikova G."/>
            <person name="Obukhova E."/>
            <person name="Bogdanov V."/>
            <person name="Penin A."/>
            <person name="Logacheva M."/>
        </authorList>
    </citation>
    <scope>NUCLEOTIDE SEQUENCE</scope>
    <source>
        <strain evidence="1">Hsosn_3</strain>
        <tissue evidence="1">Leaf</tissue>
    </source>
</reference>
<comment type="caution">
    <text evidence="1">The sequence shown here is derived from an EMBL/GenBank/DDBJ whole genome shotgun (WGS) entry which is preliminary data.</text>
</comment>
<evidence type="ECO:0000313" key="1">
    <source>
        <dbReference type="EMBL" id="KAK1355337.1"/>
    </source>
</evidence>
<dbReference type="PANTHER" id="PTHR47149:SF1">
    <property type="entry name" value="F-BOX PROTEIN RMF"/>
    <property type="match status" value="1"/>
</dbReference>
<dbReference type="GO" id="GO:0061458">
    <property type="term" value="P:reproductive system development"/>
    <property type="evidence" value="ECO:0007669"/>
    <property type="project" value="TreeGrafter"/>
</dbReference>
<dbReference type="Proteomes" id="UP001237642">
    <property type="component" value="Unassembled WGS sequence"/>
</dbReference>